<dbReference type="Pfam" id="PF04266">
    <property type="entry name" value="ASCH"/>
    <property type="match status" value="1"/>
</dbReference>
<evidence type="ECO:0000259" key="1">
    <source>
        <dbReference type="Pfam" id="PF04266"/>
    </source>
</evidence>
<dbReference type="Proteomes" id="UP000681720">
    <property type="component" value="Unassembled WGS sequence"/>
</dbReference>
<reference evidence="2" key="1">
    <citation type="submission" date="2021-02" db="EMBL/GenBank/DDBJ databases">
        <authorList>
            <person name="Nowell W R."/>
        </authorList>
    </citation>
    <scope>NUCLEOTIDE SEQUENCE</scope>
</reference>
<evidence type="ECO:0000313" key="5">
    <source>
        <dbReference type="EMBL" id="CAF3852490.1"/>
    </source>
</evidence>
<dbReference type="Proteomes" id="UP000681967">
    <property type="component" value="Unassembled WGS sequence"/>
</dbReference>
<dbReference type="AlphaFoldDB" id="A0A816ACH7"/>
<dbReference type="EMBL" id="CAJNOV010016591">
    <property type="protein sequence ID" value="CAF1593239.1"/>
    <property type="molecule type" value="Genomic_DNA"/>
</dbReference>
<dbReference type="EMBL" id="CAJOBJ010000490">
    <property type="protein sequence ID" value="CAF3826001.1"/>
    <property type="molecule type" value="Genomic_DNA"/>
</dbReference>
<dbReference type="Proteomes" id="UP000663834">
    <property type="component" value="Unassembled WGS sequence"/>
</dbReference>
<dbReference type="Gene3D" id="2.30.130.30">
    <property type="entry name" value="Hypothetical protein"/>
    <property type="match status" value="1"/>
</dbReference>
<dbReference type="InterPro" id="IPR007374">
    <property type="entry name" value="ASCH_domain"/>
</dbReference>
<proteinExistence type="predicted"/>
<sequence length="129" mass="15158">MLVKHLSEPWFSLIYCGKKTIEVRLDKGHFHDLKPQDTIEFFNDEIGFNMRRKFCIKVISIEKFDTFELLLEKYISNALPTVKSIEFGCQILQQYYSKENELNKYKKLAINIERVSAVINEPRTSATSC</sequence>
<dbReference type="OrthoDB" id="112749at2759"/>
<evidence type="ECO:0000313" key="6">
    <source>
        <dbReference type="Proteomes" id="UP000663855"/>
    </source>
</evidence>
<dbReference type="EMBL" id="CAJNOW010020642">
    <property type="protein sequence ID" value="CAF1680597.1"/>
    <property type="molecule type" value="Genomic_DNA"/>
</dbReference>
<feature type="domain" description="ASCH" evidence="1">
    <location>
        <begin position="6"/>
        <end position="113"/>
    </location>
</feature>
<accession>A0A816ACH7</accession>
<evidence type="ECO:0000313" key="2">
    <source>
        <dbReference type="EMBL" id="CAF1593239.1"/>
    </source>
</evidence>
<evidence type="ECO:0000313" key="3">
    <source>
        <dbReference type="EMBL" id="CAF1680597.1"/>
    </source>
</evidence>
<dbReference type="EMBL" id="CAJOBH010001399">
    <property type="protein sequence ID" value="CAF3852490.1"/>
    <property type="molecule type" value="Genomic_DNA"/>
</dbReference>
<name>A0A816ACH7_9BILA</name>
<protein>
    <recommendedName>
        <fullName evidence="1">ASCH domain-containing protein</fullName>
    </recommendedName>
</protein>
<evidence type="ECO:0000313" key="4">
    <source>
        <dbReference type="EMBL" id="CAF3826001.1"/>
    </source>
</evidence>
<dbReference type="Proteomes" id="UP000663855">
    <property type="component" value="Unassembled WGS sequence"/>
</dbReference>
<gene>
    <name evidence="5" type="ORF">BYL167_LOCUS5936</name>
    <name evidence="2" type="ORF">CJN711_LOCUS34286</name>
    <name evidence="4" type="ORF">GIL414_LOCUS2508</name>
    <name evidence="3" type="ORF">KQP761_LOCUS36474</name>
</gene>
<dbReference type="InterPro" id="IPR015947">
    <property type="entry name" value="PUA-like_sf"/>
</dbReference>
<organism evidence="2 6">
    <name type="scientific">Rotaria magnacalcarata</name>
    <dbReference type="NCBI Taxonomy" id="392030"/>
    <lineage>
        <taxon>Eukaryota</taxon>
        <taxon>Metazoa</taxon>
        <taxon>Spiralia</taxon>
        <taxon>Gnathifera</taxon>
        <taxon>Rotifera</taxon>
        <taxon>Eurotatoria</taxon>
        <taxon>Bdelloidea</taxon>
        <taxon>Philodinida</taxon>
        <taxon>Philodinidae</taxon>
        <taxon>Rotaria</taxon>
    </lineage>
</organism>
<comment type="caution">
    <text evidence="2">The sequence shown here is derived from an EMBL/GenBank/DDBJ whole genome shotgun (WGS) entry which is preliminary data.</text>
</comment>
<dbReference type="SUPFAM" id="SSF88697">
    <property type="entry name" value="PUA domain-like"/>
    <property type="match status" value="1"/>
</dbReference>